<evidence type="ECO:0000256" key="1">
    <source>
        <dbReference type="SAM" id="Phobius"/>
    </source>
</evidence>
<dbReference type="AlphaFoldDB" id="A0A923E1M5"/>
<reference evidence="2" key="1">
    <citation type="submission" date="2020-08" db="EMBL/GenBank/DDBJ databases">
        <title>Sequencing the genomes of 1000 actinobacteria strains.</title>
        <authorList>
            <person name="Klenk H.-P."/>
        </authorList>
    </citation>
    <scope>NUCLEOTIDE SEQUENCE</scope>
    <source>
        <strain evidence="2">DSM 10695</strain>
    </source>
</reference>
<dbReference type="RefSeq" id="WP_184452049.1">
    <property type="nucleotide sequence ID" value="NZ_JACHMK010000001.1"/>
</dbReference>
<protein>
    <submittedName>
        <fullName evidence="2">Phosphoenolpyruvate carboxylase</fullName>
    </submittedName>
</protein>
<keyword evidence="1" id="KW-0812">Transmembrane</keyword>
<sequence length="138" mass="14899">MMRRWAQEDGEATVEFVGLVFLLVVPVVYLVVSLAQVQGALFAAEAGAREASRILAEDSGDEARALAQIDLAFDDFHVASSPRASFGCRVCSGADRDVEVEVSALVPLPFVPRWAQTRLAIPIKARSATLVEGVRLDE</sequence>
<organism evidence="2 3">
    <name type="scientific">Schaalia hyovaginalis</name>
    <dbReference type="NCBI Taxonomy" id="29316"/>
    <lineage>
        <taxon>Bacteria</taxon>
        <taxon>Bacillati</taxon>
        <taxon>Actinomycetota</taxon>
        <taxon>Actinomycetes</taxon>
        <taxon>Actinomycetales</taxon>
        <taxon>Actinomycetaceae</taxon>
        <taxon>Schaalia</taxon>
    </lineage>
</organism>
<dbReference type="EMBL" id="JACHMK010000001">
    <property type="protein sequence ID" value="MBB6334224.1"/>
    <property type="molecule type" value="Genomic_DNA"/>
</dbReference>
<keyword evidence="3" id="KW-1185">Reference proteome</keyword>
<comment type="caution">
    <text evidence="2">The sequence shown here is derived from an EMBL/GenBank/DDBJ whole genome shotgun (WGS) entry which is preliminary data.</text>
</comment>
<keyword evidence="1" id="KW-0472">Membrane</keyword>
<gene>
    <name evidence="2" type="ORF">HD592_000789</name>
</gene>
<dbReference type="Proteomes" id="UP000617426">
    <property type="component" value="Unassembled WGS sequence"/>
</dbReference>
<proteinExistence type="predicted"/>
<evidence type="ECO:0000313" key="2">
    <source>
        <dbReference type="EMBL" id="MBB6334224.1"/>
    </source>
</evidence>
<keyword evidence="1" id="KW-1133">Transmembrane helix</keyword>
<name>A0A923E1M5_9ACTO</name>
<feature type="transmembrane region" description="Helical" evidence="1">
    <location>
        <begin position="12"/>
        <end position="32"/>
    </location>
</feature>
<accession>A0A923E1M5</accession>
<evidence type="ECO:0000313" key="3">
    <source>
        <dbReference type="Proteomes" id="UP000617426"/>
    </source>
</evidence>